<evidence type="ECO:0000256" key="5">
    <source>
        <dbReference type="SAM" id="MobiDB-lite"/>
    </source>
</evidence>
<feature type="transmembrane region" description="Helical" evidence="6">
    <location>
        <begin position="209"/>
        <end position="235"/>
    </location>
</feature>
<dbReference type="EMBL" id="CABFNO020001350">
    <property type="protein sequence ID" value="CAG9982775.1"/>
    <property type="molecule type" value="Genomic_DNA"/>
</dbReference>
<feature type="transmembrane region" description="Helical" evidence="6">
    <location>
        <begin position="163"/>
        <end position="180"/>
    </location>
</feature>
<dbReference type="Gene3D" id="1.20.1740.10">
    <property type="entry name" value="Amino acid/polyamine transporter I"/>
    <property type="match status" value="1"/>
</dbReference>
<evidence type="ECO:0000256" key="2">
    <source>
        <dbReference type="ARBA" id="ARBA00022692"/>
    </source>
</evidence>
<dbReference type="GO" id="GO:0016020">
    <property type="term" value="C:membrane"/>
    <property type="evidence" value="ECO:0007669"/>
    <property type="project" value="UniProtKB-SubCell"/>
</dbReference>
<dbReference type="Proteomes" id="UP000754883">
    <property type="component" value="Unassembled WGS sequence"/>
</dbReference>
<dbReference type="PANTHER" id="PTHR43341">
    <property type="entry name" value="AMINO ACID PERMEASE"/>
    <property type="match status" value="1"/>
</dbReference>
<dbReference type="OrthoDB" id="5043672at2759"/>
<feature type="domain" description="Amino acid permease/ SLC12A" evidence="7">
    <location>
        <begin position="181"/>
        <end position="310"/>
    </location>
</feature>
<keyword evidence="4 6" id="KW-0472">Membrane</keyword>
<evidence type="ECO:0000259" key="7">
    <source>
        <dbReference type="Pfam" id="PF00324"/>
    </source>
</evidence>
<name>A0A9N9U5W7_9HYPO</name>
<evidence type="ECO:0000313" key="9">
    <source>
        <dbReference type="Proteomes" id="UP000754883"/>
    </source>
</evidence>
<sequence>MEINNAGMETKLNQTDEAQRAPRQGTSQGILLDADCINSQYGHTDRGLSPRHVQLMAIGGAIGVGLFVGVGAVMTKTGPLSLLLGYSFCCLLFVWPTNLCLAEMCSYLPLNASIFQLASRFIDPAVGFAMGWTYLFASVMLVCVEYSAVATIMSYWLPDVNPAAWVAMSMATCLLLNIVASGIPIWCVLSVSLVTCITFMVASNDGVKVFFWFVDMTTGGLVFTYILMLATFLAWHRARKAQGFPSSKLYYVAPLQPYTAMMAMSLGILVLLTLGFDVFYPFDIRGFITSYFCIPYTIVLFIGWKIAKKTSYIKPEDADFVTGKKEIDADCLRWESGGIEENWEEHLRGLTFWRRCWERMW</sequence>
<evidence type="ECO:0000256" key="1">
    <source>
        <dbReference type="ARBA" id="ARBA00004141"/>
    </source>
</evidence>
<dbReference type="AlphaFoldDB" id="A0A9N9U5W7"/>
<evidence type="ECO:0000256" key="3">
    <source>
        <dbReference type="ARBA" id="ARBA00022989"/>
    </source>
</evidence>
<keyword evidence="2 6" id="KW-0812">Transmembrane</keyword>
<dbReference type="InterPro" id="IPR004841">
    <property type="entry name" value="AA-permease/SLC12A_dom"/>
</dbReference>
<feature type="transmembrane region" description="Helical" evidence="6">
    <location>
        <begin position="288"/>
        <end position="307"/>
    </location>
</feature>
<dbReference type="Pfam" id="PF00324">
    <property type="entry name" value="AA_permease"/>
    <property type="match status" value="2"/>
</dbReference>
<comment type="caution">
    <text evidence="8">The sequence shown here is derived from an EMBL/GenBank/DDBJ whole genome shotgun (WGS) entry which is preliminary data.</text>
</comment>
<gene>
    <name evidence="8" type="ORF">CBYS24578_00011051</name>
</gene>
<feature type="transmembrane region" description="Helical" evidence="6">
    <location>
        <begin position="131"/>
        <end position="157"/>
    </location>
</feature>
<feature type="transmembrane region" description="Helical" evidence="6">
    <location>
        <begin position="185"/>
        <end position="203"/>
    </location>
</feature>
<evidence type="ECO:0000256" key="6">
    <source>
        <dbReference type="SAM" id="Phobius"/>
    </source>
</evidence>
<dbReference type="GO" id="GO:0015171">
    <property type="term" value="F:amino acid transmembrane transporter activity"/>
    <property type="evidence" value="ECO:0007669"/>
    <property type="project" value="TreeGrafter"/>
</dbReference>
<feature type="domain" description="Amino acid permease/ SLC12A" evidence="7">
    <location>
        <begin position="52"/>
        <end position="180"/>
    </location>
</feature>
<evidence type="ECO:0000256" key="4">
    <source>
        <dbReference type="ARBA" id="ARBA00023136"/>
    </source>
</evidence>
<keyword evidence="9" id="KW-1185">Reference proteome</keyword>
<reference evidence="8 9" key="2">
    <citation type="submission" date="2021-10" db="EMBL/GenBank/DDBJ databases">
        <authorList>
            <person name="Piombo E."/>
        </authorList>
    </citation>
    <scope>NUCLEOTIDE SEQUENCE [LARGE SCALE GENOMIC DNA]</scope>
</reference>
<dbReference type="InterPro" id="IPR050524">
    <property type="entry name" value="APC_YAT"/>
</dbReference>
<evidence type="ECO:0000313" key="8">
    <source>
        <dbReference type="EMBL" id="CAG9982775.1"/>
    </source>
</evidence>
<feature type="region of interest" description="Disordered" evidence="5">
    <location>
        <begin position="1"/>
        <end position="24"/>
    </location>
</feature>
<keyword evidence="3 6" id="KW-1133">Transmembrane helix</keyword>
<feature type="transmembrane region" description="Helical" evidence="6">
    <location>
        <begin position="55"/>
        <end position="74"/>
    </location>
</feature>
<reference evidence="9" key="1">
    <citation type="submission" date="2019-06" db="EMBL/GenBank/DDBJ databases">
        <authorList>
            <person name="Broberg M."/>
        </authorList>
    </citation>
    <scope>NUCLEOTIDE SEQUENCE [LARGE SCALE GENOMIC DNA]</scope>
</reference>
<protein>
    <recommendedName>
        <fullName evidence="7">Amino acid permease/ SLC12A domain-containing protein</fullName>
    </recommendedName>
</protein>
<accession>A0A9N9U5W7</accession>
<feature type="transmembrane region" description="Helical" evidence="6">
    <location>
        <begin position="255"/>
        <end position="276"/>
    </location>
</feature>
<proteinExistence type="predicted"/>
<feature type="transmembrane region" description="Helical" evidence="6">
    <location>
        <begin position="80"/>
        <end position="110"/>
    </location>
</feature>
<comment type="subcellular location">
    <subcellularLocation>
        <location evidence="1">Membrane</location>
        <topology evidence="1">Multi-pass membrane protein</topology>
    </subcellularLocation>
</comment>
<dbReference type="PANTHER" id="PTHR43341:SF39">
    <property type="entry name" value="AMINO ACID TRANSPORTER (EUROFUNG)-RELATED"/>
    <property type="match status" value="1"/>
</dbReference>
<organism evidence="8 9">
    <name type="scientific">Clonostachys byssicola</name>
    <dbReference type="NCBI Taxonomy" id="160290"/>
    <lineage>
        <taxon>Eukaryota</taxon>
        <taxon>Fungi</taxon>
        <taxon>Dikarya</taxon>
        <taxon>Ascomycota</taxon>
        <taxon>Pezizomycotina</taxon>
        <taxon>Sordariomycetes</taxon>
        <taxon>Hypocreomycetidae</taxon>
        <taxon>Hypocreales</taxon>
        <taxon>Bionectriaceae</taxon>
        <taxon>Clonostachys</taxon>
    </lineage>
</organism>